<organism evidence="6 7">
    <name type="scientific">Macrophomina phaseolina</name>
    <dbReference type="NCBI Taxonomy" id="35725"/>
    <lineage>
        <taxon>Eukaryota</taxon>
        <taxon>Fungi</taxon>
        <taxon>Dikarya</taxon>
        <taxon>Ascomycota</taxon>
        <taxon>Pezizomycotina</taxon>
        <taxon>Dothideomycetes</taxon>
        <taxon>Dothideomycetes incertae sedis</taxon>
        <taxon>Botryosphaeriales</taxon>
        <taxon>Botryosphaeriaceae</taxon>
        <taxon>Macrophomina</taxon>
    </lineage>
</organism>
<feature type="transmembrane region" description="Helical" evidence="5">
    <location>
        <begin position="231"/>
        <end position="254"/>
    </location>
</feature>
<evidence type="ECO:0000313" key="7">
    <source>
        <dbReference type="Proteomes" id="UP000774617"/>
    </source>
</evidence>
<evidence type="ECO:0000256" key="1">
    <source>
        <dbReference type="ARBA" id="ARBA00004141"/>
    </source>
</evidence>
<comment type="subcellular location">
    <subcellularLocation>
        <location evidence="1">Membrane</location>
        <topology evidence="1">Multi-pass membrane protein</topology>
    </subcellularLocation>
</comment>
<evidence type="ECO:0008006" key="8">
    <source>
        <dbReference type="Google" id="ProtNLM"/>
    </source>
</evidence>
<evidence type="ECO:0000256" key="2">
    <source>
        <dbReference type="ARBA" id="ARBA00022692"/>
    </source>
</evidence>
<evidence type="ECO:0000256" key="4">
    <source>
        <dbReference type="ARBA" id="ARBA00023136"/>
    </source>
</evidence>
<keyword evidence="7" id="KW-1185">Reference proteome</keyword>
<dbReference type="EMBL" id="JAGTJR010000011">
    <property type="protein sequence ID" value="KAH7052217.1"/>
    <property type="molecule type" value="Genomic_DNA"/>
</dbReference>
<dbReference type="SUPFAM" id="SSF103473">
    <property type="entry name" value="MFS general substrate transporter"/>
    <property type="match status" value="1"/>
</dbReference>
<proteinExistence type="predicted"/>
<reference evidence="6 7" key="1">
    <citation type="journal article" date="2021" name="Nat. Commun.">
        <title>Genetic determinants of endophytism in the Arabidopsis root mycobiome.</title>
        <authorList>
            <person name="Mesny F."/>
            <person name="Miyauchi S."/>
            <person name="Thiergart T."/>
            <person name="Pickel B."/>
            <person name="Atanasova L."/>
            <person name="Karlsson M."/>
            <person name="Huettel B."/>
            <person name="Barry K.W."/>
            <person name="Haridas S."/>
            <person name="Chen C."/>
            <person name="Bauer D."/>
            <person name="Andreopoulos W."/>
            <person name="Pangilinan J."/>
            <person name="LaButti K."/>
            <person name="Riley R."/>
            <person name="Lipzen A."/>
            <person name="Clum A."/>
            <person name="Drula E."/>
            <person name="Henrissat B."/>
            <person name="Kohler A."/>
            <person name="Grigoriev I.V."/>
            <person name="Martin F.M."/>
            <person name="Hacquard S."/>
        </authorList>
    </citation>
    <scope>NUCLEOTIDE SEQUENCE [LARGE SCALE GENOMIC DNA]</scope>
    <source>
        <strain evidence="6 7">MPI-SDFR-AT-0080</strain>
    </source>
</reference>
<keyword evidence="3 5" id="KW-1133">Transmembrane helix</keyword>
<evidence type="ECO:0000256" key="3">
    <source>
        <dbReference type="ARBA" id="ARBA00022989"/>
    </source>
</evidence>
<sequence>MPAYHIGLGHGAKRYLCVASTQRPWKRYVITLARLLYQTRCMQVRSFKPLCSSSAFFVLGLAQQLFNLLAFRPSSSLLAKRVLKCRQQTWRKTVRGWSALKKNRQCVAPVLWEEDGDGDIRVLANAAVPANVKTTQDGKIILNPQPSDHPEDLLNWRWREEHLVFGTMLLPAFLTDFGITYGAVTFEKQANTWDMSVSAVSNSISGALFMLGPGGNFALPLTERYGRLPVLFWPQLIGLALIIGMAMSPTYAGFTAARTSQGLFNTPPQVIGLTIIPDMFFFFFFS</sequence>
<dbReference type="InterPro" id="IPR036259">
    <property type="entry name" value="MFS_trans_sf"/>
</dbReference>
<feature type="transmembrane region" description="Helical" evidence="5">
    <location>
        <begin position="163"/>
        <end position="184"/>
    </location>
</feature>
<comment type="caution">
    <text evidence="6">The sequence shown here is derived from an EMBL/GenBank/DDBJ whole genome shotgun (WGS) entry which is preliminary data.</text>
</comment>
<evidence type="ECO:0000256" key="5">
    <source>
        <dbReference type="SAM" id="Phobius"/>
    </source>
</evidence>
<dbReference type="Proteomes" id="UP000774617">
    <property type="component" value="Unassembled WGS sequence"/>
</dbReference>
<keyword evidence="4 5" id="KW-0472">Membrane</keyword>
<evidence type="ECO:0000313" key="6">
    <source>
        <dbReference type="EMBL" id="KAH7052217.1"/>
    </source>
</evidence>
<feature type="transmembrane region" description="Helical" evidence="5">
    <location>
        <begin position="266"/>
        <end position="285"/>
    </location>
</feature>
<keyword evidence="2 5" id="KW-0812">Transmembrane</keyword>
<accession>A0ABQ8GD09</accession>
<dbReference type="Gene3D" id="1.20.1720.10">
    <property type="entry name" value="Multidrug resistance protein D"/>
    <property type="match status" value="1"/>
</dbReference>
<name>A0ABQ8GD09_9PEZI</name>
<feature type="transmembrane region" description="Helical" evidence="5">
    <location>
        <begin position="196"/>
        <end position="219"/>
    </location>
</feature>
<dbReference type="PANTHER" id="PTHR23502">
    <property type="entry name" value="MAJOR FACILITATOR SUPERFAMILY"/>
    <property type="match status" value="1"/>
</dbReference>
<protein>
    <recommendedName>
        <fullName evidence="8">Major facilitator superfamily</fullName>
    </recommendedName>
</protein>
<gene>
    <name evidence="6" type="ORF">B0J12DRAFT_67508</name>
</gene>
<dbReference type="PANTHER" id="PTHR23502:SF159">
    <property type="entry name" value="TRANSPORTER, PUTATIVE (AFU_ORTHOLOGUE AFUA_4G14230)-RELATED"/>
    <property type="match status" value="1"/>
</dbReference>